<evidence type="ECO:0000313" key="2">
    <source>
        <dbReference type="Proteomes" id="UP000326881"/>
    </source>
</evidence>
<evidence type="ECO:0008006" key="3">
    <source>
        <dbReference type="Google" id="ProtNLM"/>
    </source>
</evidence>
<dbReference type="EMBL" id="CP043498">
    <property type="protein sequence ID" value="QFY60951.1"/>
    <property type="molecule type" value="Genomic_DNA"/>
</dbReference>
<name>A0A5Q0CAQ4_9HYPH</name>
<evidence type="ECO:0000313" key="1">
    <source>
        <dbReference type="EMBL" id="QFY60951.1"/>
    </source>
</evidence>
<protein>
    <recommendedName>
        <fullName evidence="3">Lytic murein transglycosylase</fullName>
    </recommendedName>
</protein>
<dbReference type="AlphaFoldDB" id="A0A5Q0CAQ4"/>
<sequence length="96" mass="10552">MPWDTPLCPAGHLPLKGGDRMGAPAHSTLVVWRKVRRESISPLRGRCPAGQRGVAMNSKASMLIAMPRSQAVAHAMGDFEEFGRLANVERAFAWQR</sequence>
<reference evidence="1 2" key="1">
    <citation type="submission" date="2019-08" db="EMBL/GenBank/DDBJ databases">
        <title>Prosopis cineraria nodule microbiome.</title>
        <authorList>
            <person name="Ali R."/>
            <person name="Chaluvadi S.R."/>
            <person name="Wang X."/>
        </authorList>
    </citation>
    <scope>NUCLEOTIDE SEQUENCE [LARGE SCALE GENOMIC DNA]</scope>
    <source>
        <strain evidence="1 2">BG7</strain>
    </source>
</reference>
<organism evidence="1 2">
    <name type="scientific">Rhizobium grahamii</name>
    <dbReference type="NCBI Taxonomy" id="1120045"/>
    <lineage>
        <taxon>Bacteria</taxon>
        <taxon>Pseudomonadati</taxon>
        <taxon>Pseudomonadota</taxon>
        <taxon>Alphaproteobacteria</taxon>
        <taxon>Hyphomicrobiales</taxon>
        <taxon>Rhizobiaceae</taxon>
        <taxon>Rhizobium/Agrobacterium group</taxon>
        <taxon>Rhizobium</taxon>
    </lineage>
</organism>
<gene>
    <name evidence="1" type="ORF">FZ934_11335</name>
</gene>
<accession>A0A5Q0CAQ4</accession>
<proteinExistence type="predicted"/>
<keyword evidence="2" id="KW-1185">Reference proteome</keyword>
<dbReference type="KEGG" id="rgr:FZ934_11335"/>
<dbReference type="Proteomes" id="UP000326881">
    <property type="component" value="Chromosome"/>
</dbReference>